<reference evidence="1 2" key="1">
    <citation type="journal article" date="2022" name="Plant J.">
        <title>Chromosome-level genome of Camellia lanceoleosa provides a valuable resource for understanding genome evolution and self-incompatibility.</title>
        <authorList>
            <person name="Gong W."/>
            <person name="Xiao S."/>
            <person name="Wang L."/>
            <person name="Liao Z."/>
            <person name="Chang Y."/>
            <person name="Mo W."/>
            <person name="Hu G."/>
            <person name="Li W."/>
            <person name="Zhao G."/>
            <person name="Zhu H."/>
            <person name="Hu X."/>
            <person name="Ji K."/>
            <person name="Xiang X."/>
            <person name="Song Q."/>
            <person name="Yuan D."/>
            <person name="Jin S."/>
            <person name="Zhang L."/>
        </authorList>
    </citation>
    <scope>NUCLEOTIDE SEQUENCE [LARGE SCALE GENOMIC DNA]</scope>
    <source>
        <strain evidence="1">SQ_2022a</strain>
    </source>
</reference>
<proteinExistence type="predicted"/>
<evidence type="ECO:0000313" key="2">
    <source>
        <dbReference type="Proteomes" id="UP001060215"/>
    </source>
</evidence>
<gene>
    <name evidence="1" type="ORF">LOK49_LG11G01000</name>
</gene>
<protein>
    <submittedName>
        <fullName evidence="1">Uncharacterized protein</fullName>
    </submittedName>
</protein>
<accession>A0ACC0G2Y4</accession>
<name>A0ACC0G2Y4_9ERIC</name>
<dbReference type="Proteomes" id="UP001060215">
    <property type="component" value="Chromosome 12"/>
</dbReference>
<evidence type="ECO:0000313" key="1">
    <source>
        <dbReference type="EMBL" id="KAI7994894.1"/>
    </source>
</evidence>
<comment type="caution">
    <text evidence="1">The sequence shown here is derived from an EMBL/GenBank/DDBJ whole genome shotgun (WGS) entry which is preliminary data.</text>
</comment>
<keyword evidence="2" id="KW-1185">Reference proteome</keyword>
<organism evidence="1 2">
    <name type="scientific">Camellia lanceoleosa</name>
    <dbReference type="NCBI Taxonomy" id="1840588"/>
    <lineage>
        <taxon>Eukaryota</taxon>
        <taxon>Viridiplantae</taxon>
        <taxon>Streptophyta</taxon>
        <taxon>Embryophyta</taxon>
        <taxon>Tracheophyta</taxon>
        <taxon>Spermatophyta</taxon>
        <taxon>Magnoliopsida</taxon>
        <taxon>eudicotyledons</taxon>
        <taxon>Gunneridae</taxon>
        <taxon>Pentapetalae</taxon>
        <taxon>asterids</taxon>
        <taxon>Ericales</taxon>
        <taxon>Theaceae</taxon>
        <taxon>Camellia</taxon>
    </lineage>
</organism>
<sequence>MDSIVTDMLQWPHRIVVPIGGIAVDTSELELRPQGKLTADGSSSPSSRKEHPPLLKRVHSSRKAFVPAMGNGAEIRTCTFKRCKA</sequence>
<dbReference type="EMBL" id="CM045769">
    <property type="protein sequence ID" value="KAI7994894.1"/>
    <property type="molecule type" value="Genomic_DNA"/>
</dbReference>